<protein>
    <submittedName>
        <fullName evidence="1">Uncharacterized protein</fullName>
    </submittedName>
</protein>
<dbReference type="EMBL" id="CP063374">
    <property type="protein sequence ID" value="QOV43060.1"/>
    <property type="molecule type" value="Genomic_DNA"/>
</dbReference>
<evidence type="ECO:0000313" key="2">
    <source>
        <dbReference type="Proteomes" id="UP000594008"/>
    </source>
</evidence>
<dbReference type="RefSeq" id="WP_189696650.1">
    <property type="nucleotide sequence ID" value="NZ_BMTA01000002.1"/>
</dbReference>
<proteinExistence type="predicted"/>
<sequence>MSAVDAMIDTGQDVGPLLCCITHRMLLIPVESGTAGLWGAAHSACSSGSALQCVMHGYQPPCRNRFWVAPPGPLAAPTSAPAVLHETLSLMRARMRFARRPLSARAREVCHV</sequence>
<evidence type="ECO:0000313" key="1">
    <source>
        <dbReference type="EMBL" id="QOV43060.1"/>
    </source>
</evidence>
<organism evidence="1 2">
    <name type="scientific">Streptomyces chromofuscus</name>
    <dbReference type="NCBI Taxonomy" id="42881"/>
    <lineage>
        <taxon>Bacteria</taxon>
        <taxon>Bacillati</taxon>
        <taxon>Actinomycetota</taxon>
        <taxon>Actinomycetes</taxon>
        <taxon>Kitasatosporales</taxon>
        <taxon>Streptomycetaceae</taxon>
        <taxon>Streptomyces</taxon>
    </lineage>
</organism>
<name>A0A7M2T318_STRCW</name>
<accession>A0A7M2T318</accession>
<dbReference type="Proteomes" id="UP000594008">
    <property type="component" value="Chromosome"/>
</dbReference>
<reference evidence="1 2" key="1">
    <citation type="submission" date="2020-10" db="EMBL/GenBank/DDBJ databases">
        <title>Streptomyces chromofuscus complate genome analysis.</title>
        <authorList>
            <person name="Anwar N."/>
        </authorList>
    </citation>
    <scope>NUCLEOTIDE SEQUENCE [LARGE SCALE GENOMIC DNA]</scope>
    <source>
        <strain evidence="1 2">DSM 40273</strain>
    </source>
</reference>
<keyword evidence="2" id="KW-1185">Reference proteome</keyword>
<dbReference type="KEGG" id="schf:IPT68_25260"/>
<dbReference type="AlphaFoldDB" id="A0A7M2T318"/>
<gene>
    <name evidence="1" type="ORF">IPT68_25260</name>
</gene>